<dbReference type="InterPro" id="IPR050111">
    <property type="entry name" value="C-type_lectin/snaclec_domain"/>
</dbReference>
<dbReference type="InterPro" id="IPR016187">
    <property type="entry name" value="CTDL_fold"/>
</dbReference>
<name>A0A673A5Q2_9TELE</name>
<organism evidence="5 6">
    <name type="scientific">Sphaeramia orbicularis</name>
    <name type="common">orbiculate cardinalfish</name>
    <dbReference type="NCBI Taxonomy" id="375764"/>
    <lineage>
        <taxon>Eukaryota</taxon>
        <taxon>Metazoa</taxon>
        <taxon>Chordata</taxon>
        <taxon>Craniata</taxon>
        <taxon>Vertebrata</taxon>
        <taxon>Euteleostomi</taxon>
        <taxon>Actinopterygii</taxon>
        <taxon>Neopterygii</taxon>
        <taxon>Teleostei</taxon>
        <taxon>Neoteleostei</taxon>
        <taxon>Acanthomorphata</taxon>
        <taxon>Gobiaria</taxon>
        <taxon>Kurtiformes</taxon>
        <taxon>Apogonoidei</taxon>
        <taxon>Apogonidae</taxon>
        <taxon>Apogoninae</taxon>
        <taxon>Sphaeramia</taxon>
    </lineage>
</organism>
<dbReference type="InterPro" id="IPR033989">
    <property type="entry name" value="CD209-like_CTLD"/>
</dbReference>
<proteinExistence type="predicted"/>
<keyword evidence="6" id="KW-1185">Reference proteome</keyword>
<evidence type="ECO:0000256" key="3">
    <source>
        <dbReference type="SAM" id="Phobius"/>
    </source>
</evidence>
<keyword evidence="2" id="KW-0175">Coiled coil</keyword>
<gene>
    <name evidence="5" type="primary">LOC115426793</name>
</gene>
<feature type="coiled-coil region" evidence="2">
    <location>
        <begin position="117"/>
        <end position="151"/>
    </location>
</feature>
<protein>
    <recommendedName>
        <fullName evidence="4">C-type lectin domain-containing protein</fullName>
    </recommendedName>
</protein>
<evidence type="ECO:0000259" key="4">
    <source>
        <dbReference type="PROSITE" id="PS50041"/>
    </source>
</evidence>
<keyword evidence="3" id="KW-0472">Membrane</keyword>
<dbReference type="CDD" id="cd03590">
    <property type="entry name" value="CLECT_DC-SIGN_like"/>
    <property type="match status" value="1"/>
</dbReference>
<dbReference type="Proteomes" id="UP000472271">
    <property type="component" value="Chromosome 10"/>
</dbReference>
<feature type="domain" description="C-type lectin" evidence="4">
    <location>
        <begin position="178"/>
        <end position="293"/>
    </location>
</feature>
<dbReference type="AlphaFoldDB" id="A0A673A5Q2"/>
<feature type="transmembrane region" description="Helical" evidence="3">
    <location>
        <begin position="60"/>
        <end position="80"/>
    </location>
</feature>
<sequence>MRNCGFSNRKAAENLTVSITRMDSQERNDTEYEKFAVENFNTQVFNVEDFQRRRRIYRRAVVCLGLLCVVLLAANIGQFVNNKIQNRPELGDHPKIEALSAEKDQLWRNWTTIQTQNQQLHLQNRILTLEKEELQRNYTTVQSQNEQLQTGRDQLQKMVNVMKVKINGMSCETGWSKFGMNCYYDSVTELDWVHSRLVCLSMGADLVSINTAEEQAFINGLLSPQVNAWIGLNDIHSEGKWKWVDGTAVTTTFWGPGQPNSYNGTNQDCGELVENSLMGQWNDEDCSAENLDL</sequence>
<keyword evidence="3" id="KW-0812">Transmembrane</keyword>
<dbReference type="PANTHER" id="PTHR22803">
    <property type="entry name" value="MANNOSE, PHOSPHOLIPASE, LECTIN RECEPTOR RELATED"/>
    <property type="match status" value="1"/>
</dbReference>
<evidence type="ECO:0000313" key="5">
    <source>
        <dbReference type="Ensembl" id="ENSSORP00005024586.1"/>
    </source>
</evidence>
<evidence type="ECO:0000313" key="6">
    <source>
        <dbReference type="Proteomes" id="UP000472271"/>
    </source>
</evidence>
<dbReference type="Ensembl" id="ENSSORT00005025303.1">
    <property type="protein sequence ID" value="ENSSORP00005024586.1"/>
    <property type="gene ID" value="ENSSORG00005011828.1"/>
</dbReference>
<dbReference type="Ensembl" id="ENSSORT00005025302.1">
    <property type="protein sequence ID" value="ENSSORP00005024585.1"/>
    <property type="gene ID" value="ENSSORG00005011828.1"/>
</dbReference>
<dbReference type="InterPro" id="IPR016186">
    <property type="entry name" value="C-type_lectin-like/link_sf"/>
</dbReference>
<dbReference type="GO" id="GO:0030246">
    <property type="term" value="F:carbohydrate binding"/>
    <property type="evidence" value="ECO:0007669"/>
    <property type="project" value="UniProtKB-KW"/>
</dbReference>
<evidence type="ECO:0000256" key="1">
    <source>
        <dbReference type="ARBA" id="ARBA00022734"/>
    </source>
</evidence>
<dbReference type="Pfam" id="PF00059">
    <property type="entry name" value="Lectin_C"/>
    <property type="match status" value="1"/>
</dbReference>
<evidence type="ECO:0000256" key="2">
    <source>
        <dbReference type="SAM" id="Coils"/>
    </source>
</evidence>
<keyword evidence="1" id="KW-0430">Lectin</keyword>
<reference evidence="5" key="2">
    <citation type="submission" date="2025-05" db="UniProtKB">
        <authorList>
            <consortium name="Ensembl"/>
        </authorList>
    </citation>
    <scope>IDENTIFICATION</scope>
</reference>
<reference evidence="5" key="1">
    <citation type="submission" date="2019-06" db="EMBL/GenBank/DDBJ databases">
        <authorList>
            <consortium name="Wellcome Sanger Institute Data Sharing"/>
        </authorList>
    </citation>
    <scope>NUCLEOTIDE SEQUENCE [LARGE SCALE GENOMIC DNA]</scope>
</reference>
<dbReference type="SMART" id="SM00034">
    <property type="entry name" value="CLECT"/>
    <property type="match status" value="1"/>
</dbReference>
<dbReference type="Gene3D" id="3.10.100.10">
    <property type="entry name" value="Mannose-Binding Protein A, subunit A"/>
    <property type="match status" value="1"/>
</dbReference>
<dbReference type="PROSITE" id="PS50041">
    <property type="entry name" value="C_TYPE_LECTIN_2"/>
    <property type="match status" value="1"/>
</dbReference>
<dbReference type="Ensembl" id="ENSSORT00005025301.1">
    <property type="protein sequence ID" value="ENSSORP00005024584.1"/>
    <property type="gene ID" value="ENSSORG00005011828.1"/>
</dbReference>
<dbReference type="SUPFAM" id="SSF56436">
    <property type="entry name" value="C-type lectin-like"/>
    <property type="match status" value="1"/>
</dbReference>
<dbReference type="InterPro" id="IPR001304">
    <property type="entry name" value="C-type_lectin-like"/>
</dbReference>
<accession>A0A673A5Q2</accession>
<keyword evidence="3" id="KW-1133">Transmembrane helix</keyword>